<evidence type="ECO:0000259" key="1">
    <source>
        <dbReference type="Pfam" id="PF21321"/>
    </source>
</evidence>
<dbReference type="AlphaFoldDB" id="A0AAU8DK41"/>
<gene>
    <name evidence="2" type="ORF">ABLG96_13855</name>
</gene>
<sequence>MPLYTLSEAARIVDTTPSTVHRWARGYTYRTPVGQVVTAVEPLITTTGTGRLPVVPFTGLAETYVLNAFRRSGVPMQRIRPALQELSVEMGIAAALASERLKTDGSELLYHYGVENPDSPMGQLVVIRNRQAVFVEVVEQYLQTITYEQGWVRSIALPQYRGVEVTVTPDINWGQPTVAQTGVRVADILSRVQAGEDVGSVARDFDLTKLAVQNLVKAA</sequence>
<dbReference type="EMBL" id="CP159218">
    <property type="protein sequence ID" value="XCG62338.1"/>
    <property type="molecule type" value="Genomic_DNA"/>
</dbReference>
<dbReference type="SUPFAM" id="SSF46689">
    <property type="entry name" value="Homeodomain-like"/>
    <property type="match status" value="1"/>
</dbReference>
<dbReference type="Gene3D" id="1.10.10.10">
    <property type="entry name" value="Winged helix-like DNA-binding domain superfamily/Winged helix DNA-binding domain"/>
    <property type="match status" value="1"/>
</dbReference>
<accession>A0AAU8DK41</accession>
<dbReference type="InterPro" id="IPR048708">
    <property type="entry name" value="VapB45-like_HTH"/>
</dbReference>
<dbReference type="InterPro" id="IPR007367">
    <property type="entry name" value="DUF433"/>
</dbReference>
<organism evidence="2">
    <name type="scientific">Nakamurella sp. A5-74</name>
    <dbReference type="NCBI Taxonomy" id="3158264"/>
    <lineage>
        <taxon>Bacteria</taxon>
        <taxon>Bacillati</taxon>
        <taxon>Actinomycetota</taxon>
        <taxon>Actinomycetes</taxon>
        <taxon>Nakamurellales</taxon>
        <taxon>Nakamurellaceae</taxon>
        <taxon>Nakamurella</taxon>
    </lineage>
</organism>
<dbReference type="InterPro" id="IPR036388">
    <property type="entry name" value="WH-like_DNA-bd_sf"/>
</dbReference>
<dbReference type="Pfam" id="PF21321">
    <property type="entry name" value="HTH_66"/>
    <property type="match status" value="1"/>
</dbReference>
<dbReference type="RefSeq" id="WP_353647953.1">
    <property type="nucleotide sequence ID" value="NZ_CP159218.1"/>
</dbReference>
<reference evidence="2" key="1">
    <citation type="submission" date="2024-05" db="EMBL/GenBank/DDBJ databases">
        <authorList>
            <person name="Cai S.Y."/>
            <person name="Jin L.M."/>
            <person name="Li H.R."/>
        </authorList>
    </citation>
    <scope>NUCLEOTIDE SEQUENCE</scope>
    <source>
        <strain evidence="2">A5-74</strain>
    </source>
</reference>
<protein>
    <submittedName>
        <fullName evidence="2">DUF433 domain-containing protein</fullName>
    </submittedName>
</protein>
<feature type="domain" description="Putative antitoxin VapB45-like DNA-binding HTH" evidence="1">
    <location>
        <begin position="2"/>
        <end position="83"/>
    </location>
</feature>
<proteinExistence type="predicted"/>
<evidence type="ECO:0000313" key="2">
    <source>
        <dbReference type="EMBL" id="XCG62338.1"/>
    </source>
</evidence>
<name>A0AAU8DK41_9ACTN</name>
<dbReference type="InterPro" id="IPR009057">
    <property type="entry name" value="Homeodomain-like_sf"/>
</dbReference>
<dbReference type="Pfam" id="PF04255">
    <property type="entry name" value="DUF433"/>
    <property type="match status" value="1"/>
</dbReference>